<keyword evidence="8" id="KW-1185">Reference proteome</keyword>
<sequence>MTHSRAHRSPVSSRAARLKGSGLTEVFMLARTRDAVDLAVGTPGHPETSADMIEEAARAMRAGHNQYEHPNGDAALRQRIAESLGTPTDPDTEVTVTAGATEALFVALLATVDPGDEVILFDPGFDHFTAAVELTGAVPRYVRLHAPEWRFDPAELAAAFSPRTRAVVLNTPGNPTGRVLTRQELGEIAALCERWDVTVISDEVYRAFTFDGRPHVSVADVPGLAERSIVVGSLSKSHAVSGWRLGFLRSDPVRTGALRQVHELTTLGAAVPLQVAAGRTAHGVDLTVAAAEMAQRRDLAQDVFSRMGMKFAPAEGGCFLFADIGPLTGGRQGSLGFVRELLDRTGVLVVPGTPFFADPAAGEGYVRIAFNRQTAVLREAERRLLNT</sequence>
<evidence type="ECO:0000256" key="2">
    <source>
        <dbReference type="ARBA" id="ARBA00022576"/>
    </source>
</evidence>
<dbReference type="EMBL" id="BNDV01000002">
    <property type="protein sequence ID" value="GHI11786.1"/>
    <property type="molecule type" value="Genomic_DNA"/>
</dbReference>
<proteinExistence type="inferred from homology"/>
<dbReference type="EC" id="2.6.1.-" evidence="5"/>
<dbReference type="Proteomes" id="UP000660554">
    <property type="component" value="Unassembled WGS sequence"/>
</dbReference>
<dbReference type="GO" id="GO:0008483">
    <property type="term" value="F:transaminase activity"/>
    <property type="evidence" value="ECO:0007669"/>
    <property type="project" value="UniProtKB-KW"/>
</dbReference>
<dbReference type="InterPro" id="IPR015422">
    <property type="entry name" value="PyrdxlP-dep_Trfase_small"/>
</dbReference>
<organism evidence="7 8">
    <name type="scientific">Streptomyces virginiae</name>
    <name type="common">Streptomyces cinnamonensis</name>
    <dbReference type="NCBI Taxonomy" id="1961"/>
    <lineage>
        <taxon>Bacteria</taxon>
        <taxon>Bacillati</taxon>
        <taxon>Actinomycetota</taxon>
        <taxon>Actinomycetes</taxon>
        <taxon>Kitasatosporales</taxon>
        <taxon>Streptomycetaceae</taxon>
        <taxon>Streptomyces</taxon>
    </lineage>
</organism>
<dbReference type="Gene3D" id="3.90.1150.10">
    <property type="entry name" value="Aspartate Aminotransferase, domain 1"/>
    <property type="match status" value="1"/>
</dbReference>
<dbReference type="GeneID" id="86957499"/>
<protein>
    <recommendedName>
        <fullName evidence="5">Aminotransferase</fullName>
        <ecNumber evidence="5">2.6.1.-</ecNumber>
    </recommendedName>
</protein>
<dbReference type="InterPro" id="IPR015424">
    <property type="entry name" value="PyrdxlP-dep_Trfase"/>
</dbReference>
<dbReference type="PROSITE" id="PS00105">
    <property type="entry name" value="AA_TRANSFER_CLASS_1"/>
    <property type="match status" value="1"/>
</dbReference>
<dbReference type="RefSeq" id="WP_053614089.1">
    <property type="nucleotide sequence ID" value="NZ_BMRU01000043.1"/>
</dbReference>
<evidence type="ECO:0000313" key="7">
    <source>
        <dbReference type="EMBL" id="GHI11786.1"/>
    </source>
</evidence>
<feature type="domain" description="Aminotransferase class I/classII large" evidence="6">
    <location>
        <begin position="34"/>
        <end position="383"/>
    </location>
</feature>
<evidence type="ECO:0000256" key="4">
    <source>
        <dbReference type="ARBA" id="ARBA00022898"/>
    </source>
</evidence>
<dbReference type="SUPFAM" id="SSF53383">
    <property type="entry name" value="PLP-dependent transferases"/>
    <property type="match status" value="1"/>
</dbReference>
<reference evidence="8" key="1">
    <citation type="submission" date="2020-09" db="EMBL/GenBank/DDBJ databases">
        <title>Whole genome shotgun sequence of Streptomyces cinnamonensis NBRC 15873.</title>
        <authorList>
            <person name="Komaki H."/>
            <person name="Tamura T."/>
        </authorList>
    </citation>
    <scope>NUCLEOTIDE SEQUENCE [LARGE SCALE GENOMIC DNA]</scope>
    <source>
        <strain evidence="8">NBRC 15873</strain>
    </source>
</reference>
<comment type="similarity">
    <text evidence="5">Belongs to the class-I pyridoxal-phosphate-dependent aminotransferase family.</text>
</comment>
<keyword evidence="4" id="KW-0663">Pyridoxal phosphate</keyword>
<evidence type="ECO:0000256" key="5">
    <source>
        <dbReference type="RuleBase" id="RU000481"/>
    </source>
</evidence>
<keyword evidence="2 5" id="KW-0032">Aminotransferase</keyword>
<evidence type="ECO:0000259" key="6">
    <source>
        <dbReference type="Pfam" id="PF00155"/>
    </source>
</evidence>
<name>A0ABQ3NG78_STRVG</name>
<dbReference type="InterPro" id="IPR004839">
    <property type="entry name" value="Aminotransferase_I/II_large"/>
</dbReference>
<accession>A0ABQ3NG78</accession>
<evidence type="ECO:0000256" key="3">
    <source>
        <dbReference type="ARBA" id="ARBA00022679"/>
    </source>
</evidence>
<dbReference type="PANTHER" id="PTHR43807:SF20">
    <property type="entry name" value="FI04487P"/>
    <property type="match status" value="1"/>
</dbReference>
<comment type="caution">
    <text evidence="7">The sequence shown here is derived from an EMBL/GenBank/DDBJ whole genome shotgun (WGS) entry which is preliminary data.</text>
</comment>
<gene>
    <name evidence="7" type="ORF">Scinn_12490</name>
</gene>
<dbReference type="InterPro" id="IPR004838">
    <property type="entry name" value="NHTrfase_class1_PyrdxlP-BS"/>
</dbReference>
<dbReference type="InterPro" id="IPR051326">
    <property type="entry name" value="Kynurenine-oxoglutarate_AT"/>
</dbReference>
<dbReference type="Gene3D" id="3.40.640.10">
    <property type="entry name" value="Type I PLP-dependent aspartate aminotransferase-like (Major domain)"/>
    <property type="match status" value="1"/>
</dbReference>
<comment type="cofactor">
    <cofactor evidence="1 5">
        <name>pyridoxal 5'-phosphate</name>
        <dbReference type="ChEBI" id="CHEBI:597326"/>
    </cofactor>
</comment>
<evidence type="ECO:0000313" key="8">
    <source>
        <dbReference type="Proteomes" id="UP000660554"/>
    </source>
</evidence>
<keyword evidence="3 5" id="KW-0808">Transferase</keyword>
<dbReference type="InterPro" id="IPR015421">
    <property type="entry name" value="PyrdxlP-dep_Trfase_major"/>
</dbReference>
<dbReference type="PANTHER" id="PTHR43807">
    <property type="entry name" value="FI04487P"/>
    <property type="match status" value="1"/>
</dbReference>
<dbReference type="Pfam" id="PF00155">
    <property type="entry name" value="Aminotran_1_2"/>
    <property type="match status" value="1"/>
</dbReference>
<evidence type="ECO:0000256" key="1">
    <source>
        <dbReference type="ARBA" id="ARBA00001933"/>
    </source>
</evidence>
<dbReference type="CDD" id="cd00609">
    <property type="entry name" value="AAT_like"/>
    <property type="match status" value="1"/>
</dbReference>